<evidence type="ECO:0000313" key="10">
    <source>
        <dbReference type="EMBL" id="KAL2528398.1"/>
    </source>
</evidence>
<dbReference type="CDD" id="cd14798">
    <property type="entry name" value="RX-CC_like"/>
    <property type="match status" value="1"/>
</dbReference>
<keyword evidence="4" id="KW-0547">Nucleotide-binding</keyword>
<dbReference type="InterPro" id="IPR042197">
    <property type="entry name" value="Apaf_helical"/>
</dbReference>
<sequence>MALSFENLSTILESQDMAISYRSKAFFKVVESRDLFPDFDVERKKGGFRWKGPHLSALLRYLIKLRPNNPGRFSDLLTEVEESANRLCKNKNFEKQGIISVNFLQFMDSFLPELRKFFAVPKPQQYLSCSTFKTNELVASFIDFLLEDLEEFLGQRYLSHFFTVQMNPLLKNLRFLLIILGDPPFRCTELEETKNILAEIESLANETGIFFHSFFFTTDLVEEMNIAEVTQSVLLPKFERVKENIKKHCITFSNRPSVTTRNSALDSISIVDSVLDYLNHLINNKASLIVDVKDQITTLHEDLHSSRSFLRDIEVQQNKELIECEMQLRDLAYEAEYIINWFAAGEVPVWYLTLRLSNFIQKNKLIRTALPEIKLNYGINSLEVVKSPCQVSSQVDRSIPMVDEIIVGMKDETMQIANQLVRGPNHLQIISITGMPGLGKTTLAKKLYNHSSVLNHFDMRLWCVVSQTYERKRLLIDILRSMTNLKEDKFLEMEVEELGENLYKNLKERRYFVVMDDIWNVEAWHDLKMYFPKDETRSRILFTSRNKEVALEASSDGIINELPFLSVDECWDLLQQKVFGKALCPREFLDVGKQIATCCKGLPLAVSGIAAVLANMEKKESLWQEVAASLSSYIFKEQDILELSYKHLPINLKPCFLYFSAFAEDREIPVKKLLSLWISEGFIQKNEDKRSEDVAEEYLIELINRSMVQVAKRRSDNGVKACNMHDLMRDMCMRIAKEENFLKVIEE</sequence>
<dbReference type="InterPro" id="IPR044974">
    <property type="entry name" value="Disease_R_plants"/>
</dbReference>
<dbReference type="GO" id="GO:0051607">
    <property type="term" value="P:defense response to virus"/>
    <property type="evidence" value="ECO:0007669"/>
    <property type="project" value="UniProtKB-ARBA"/>
</dbReference>
<dbReference type="FunFam" id="3.40.50.300:FF:001091">
    <property type="entry name" value="Probable disease resistance protein At1g61300"/>
    <property type="match status" value="1"/>
</dbReference>
<name>A0ABD1UUQ4_9LAMI</name>
<dbReference type="EMBL" id="JBFOLJ010000006">
    <property type="protein sequence ID" value="KAL2528398.1"/>
    <property type="molecule type" value="Genomic_DNA"/>
</dbReference>
<evidence type="ECO:0000313" key="11">
    <source>
        <dbReference type="Proteomes" id="UP001604277"/>
    </source>
</evidence>
<keyword evidence="6" id="KW-0067">ATP-binding</keyword>
<evidence type="ECO:0000256" key="5">
    <source>
        <dbReference type="ARBA" id="ARBA00022821"/>
    </source>
</evidence>
<accession>A0ABD1UUQ4</accession>
<proteinExistence type="inferred from homology"/>
<dbReference type="InterPro" id="IPR058922">
    <property type="entry name" value="WHD_DRP"/>
</dbReference>
<dbReference type="Gene3D" id="3.40.50.300">
    <property type="entry name" value="P-loop containing nucleotide triphosphate hydrolases"/>
    <property type="match status" value="1"/>
</dbReference>
<protein>
    <submittedName>
        <fullName evidence="10">Late blight resistance protein-like protein R1B-12</fullName>
    </submittedName>
</protein>
<dbReference type="PANTHER" id="PTHR23155:SF1228">
    <property type="entry name" value="NB-ARC DOMAIN CONTAINING PROTEIN, EXPRESSED"/>
    <property type="match status" value="1"/>
</dbReference>
<keyword evidence="11" id="KW-1185">Reference proteome</keyword>
<dbReference type="Pfam" id="PF23559">
    <property type="entry name" value="WHD_DRP"/>
    <property type="match status" value="1"/>
</dbReference>
<comment type="similarity">
    <text evidence="1">Belongs to the disease resistance NB-LRR family.</text>
</comment>
<keyword evidence="5" id="KW-0611">Plant defense</keyword>
<feature type="domain" description="Disease resistance protein winged helix" evidence="9">
    <location>
        <begin position="662"/>
        <end position="731"/>
    </location>
</feature>
<gene>
    <name evidence="10" type="ORF">Fot_20999</name>
</gene>
<feature type="domain" description="Disease resistance N-terminal" evidence="8">
    <location>
        <begin position="270"/>
        <end position="343"/>
    </location>
</feature>
<dbReference type="GO" id="GO:0005524">
    <property type="term" value="F:ATP binding"/>
    <property type="evidence" value="ECO:0007669"/>
    <property type="project" value="UniProtKB-KW"/>
</dbReference>
<dbReference type="InterPro" id="IPR027417">
    <property type="entry name" value="P-loop_NTPase"/>
</dbReference>
<evidence type="ECO:0000259" key="7">
    <source>
        <dbReference type="Pfam" id="PF00931"/>
    </source>
</evidence>
<keyword evidence="2" id="KW-0433">Leucine-rich repeat</keyword>
<dbReference type="InterPro" id="IPR041118">
    <property type="entry name" value="Rx_N"/>
</dbReference>
<dbReference type="Pfam" id="PF18052">
    <property type="entry name" value="Rx_N"/>
    <property type="match status" value="1"/>
</dbReference>
<feature type="domain" description="NB-ARC" evidence="7">
    <location>
        <begin position="411"/>
        <end position="583"/>
    </location>
</feature>
<dbReference type="Gene3D" id="1.10.8.430">
    <property type="entry name" value="Helical domain of apoptotic protease-activating factors"/>
    <property type="match status" value="1"/>
</dbReference>
<dbReference type="Gene3D" id="1.20.5.4130">
    <property type="match status" value="1"/>
</dbReference>
<evidence type="ECO:0000259" key="9">
    <source>
        <dbReference type="Pfam" id="PF23559"/>
    </source>
</evidence>
<dbReference type="FunFam" id="1.10.10.10:FF:000322">
    <property type="entry name" value="Probable disease resistance protein At1g63360"/>
    <property type="match status" value="1"/>
</dbReference>
<evidence type="ECO:0000256" key="2">
    <source>
        <dbReference type="ARBA" id="ARBA00022614"/>
    </source>
</evidence>
<organism evidence="10 11">
    <name type="scientific">Forsythia ovata</name>
    <dbReference type="NCBI Taxonomy" id="205694"/>
    <lineage>
        <taxon>Eukaryota</taxon>
        <taxon>Viridiplantae</taxon>
        <taxon>Streptophyta</taxon>
        <taxon>Embryophyta</taxon>
        <taxon>Tracheophyta</taxon>
        <taxon>Spermatophyta</taxon>
        <taxon>Magnoliopsida</taxon>
        <taxon>eudicotyledons</taxon>
        <taxon>Gunneridae</taxon>
        <taxon>Pentapetalae</taxon>
        <taxon>asterids</taxon>
        <taxon>lamiids</taxon>
        <taxon>Lamiales</taxon>
        <taxon>Oleaceae</taxon>
        <taxon>Forsythieae</taxon>
        <taxon>Forsythia</taxon>
    </lineage>
</organism>
<evidence type="ECO:0000256" key="4">
    <source>
        <dbReference type="ARBA" id="ARBA00022741"/>
    </source>
</evidence>
<evidence type="ECO:0000256" key="6">
    <source>
        <dbReference type="ARBA" id="ARBA00022840"/>
    </source>
</evidence>
<dbReference type="Proteomes" id="UP001604277">
    <property type="component" value="Unassembled WGS sequence"/>
</dbReference>
<dbReference type="Gene3D" id="1.10.10.10">
    <property type="entry name" value="Winged helix-like DNA-binding domain superfamily/Winged helix DNA-binding domain"/>
    <property type="match status" value="1"/>
</dbReference>
<keyword evidence="3" id="KW-0677">Repeat</keyword>
<dbReference type="PRINTS" id="PR00364">
    <property type="entry name" value="DISEASERSIST"/>
</dbReference>
<evidence type="ECO:0000259" key="8">
    <source>
        <dbReference type="Pfam" id="PF18052"/>
    </source>
</evidence>
<dbReference type="InterPro" id="IPR038005">
    <property type="entry name" value="RX-like_CC"/>
</dbReference>
<dbReference type="SUPFAM" id="SSF52540">
    <property type="entry name" value="P-loop containing nucleoside triphosphate hydrolases"/>
    <property type="match status" value="1"/>
</dbReference>
<evidence type="ECO:0000256" key="1">
    <source>
        <dbReference type="ARBA" id="ARBA00008894"/>
    </source>
</evidence>
<reference evidence="11" key="1">
    <citation type="submission" date="2024-07" db="EMBL/GenBank/DDBJ databases">
        <title>Two chromosome-level genome assemblies of Korean endemic species Abeliophyllum distichum and Forsythia ovata (Oleaceae).</title>
        <authorList>
            <person name="Jang H."/>
        </authorList>
    </citation>
    <scope>NUCLEOTIDE SEQUENCE [LARGE SCALE GENOMIC DNA]</scope>
</reference>
<dbReference type="InterPro" id="IPR036388">
    <property type="entry name" value="WH-like_DNA-bd_sf"/>
</dbReference>
<evidence type="ECO:0000256" key="3">
    <source>
        <dbReference type="ARBA" id="ARBA00022737"/>
    </source>
</evidence>
<dbReference type="Pfam" id="PF00931">
    <property type="entry name" value="NB-ARC"/>
    <property type="match status" value="1"/>
</dbReference>
<dbReference type="PANTHER" id="PTHR23155">
    <property type="entry name" value="DISEASE RESISTANCE PROTEIN RP"/>
    <property type="match status" value="1"/>
</dbReference>
<comment type="caution">
    <text evidence="10">The sequence shown here is derived from an EMBL/GenBank/DDBJ whole genome shotgun (WGS) entry which is preliminary data.</text>
</comment>
<dbReference type="AlphaFoldDB" id="A0ABD1UUQ4"/>
<dbReference type="InterPro" id="IPR002182">
    <property type="entry name" value="NB-ARC"/>
</dbReference>